<evidence type="ECO:0000256" key="1">
    <source>
        <dbReference type="SAM" id="MobiDB-lite"/>
    </source>
</evidence>
<accession>A0A5N5HRU5</accession>
<name>A0A5N5HRU5_9ROSA</name>
<dbReference type="EMBL" id="SMOL01000143">
    <property type="protein sequence ID" value="KAB2630556.1"/>
    <property type="molecule type" value="Genomic_DNA"/>
</dbReference>
<keyword evidence="3" id="KW-1185">Reference proteome</keyword>
<reference evidence="3" key="2">
    <citation type="submission" date="2019-10" db="EMBL/GenBank/DDBJ databases">
        <title>A de novo genome assembly of a pear dwarfing rootstock.</title>
        <authorList>
            <person name="Wang F."/>
            <person name="Wang J."/>
            <person name="Li S."/>
            <person name="Zhang Y."/>
            <person name="Fang M."/>
            <person name="Ma L."/>
            <person name="Zhao Y."/>
            <person name="Jiang S."/>
        </authorList>
    </citation>
    <scope>NUCLEOTIDE SEQUENCE [LARGE SCALE GENOMIC DNA]</scope>
</reference>
<dbReference type="Proteomes" id="UP000327157">
    <property type="component" value="Chromosome 12"/>
</dbReference>
<reference evidence="2 3" key="3">
    <citation type="submission" date="2019-11" db="EMBL/GenBank/DDBJ databases">
        <title>A de novo genome assembly of a pear dwarfing rootstock.</title>
        <authorList>
            <person name="Wang F."/>
            <person name="Wang J."/>
            <person name="Li S."/>
            <person name="Zhang Y."/>
            <person name="Fang M."/>
            <person name="Ma L."/>
            <person name="Zhao Y."/>
            <person name="Jiang S."/>
        </authorList>
    </citation>
    <scope>NUCLEOTIDE SEQUENCE [LARGE SCALE GENOMIC DNA]</scope>
    <source>
        <strain evidence="2">S2</strain>
        <tissue evidence="2">Leaf</tissue>
    </source>
</reference>
<protein>
    <submittedName>
        <fullName evidence="2">Mini-chromosome maintenance complex-binding protein-like</fullName>
    </submittedName>
</protein>
<sequence length="79" mass="8953">MPEEYFGDAKFGSKKAPEPQQNGQSTDGAVSNRSSSHEENRQKIRQLLQMESYLQNVLNFIEDVFCKIQCEGSMCCCRG</sequence>
<comment type="caution">
    <text evidence="2">The sequence shown here is derived from an EMBL/GenBank/DDBJ whole genome shotgun (WGS) entry which is preliminary data.</text>
</comment>
<evidence type="ECO:0000313" key="3">
    <source>
        <dbReference type="Proteomes" id="UP000327157"/>
    </source>
</evidence>
<organism evidence="2 3">
    <name type="scientific">Pyrus ussuriensis x Pyrus communis</name>
    <dbReference type="NCBI Taxonomy" id="2448454"/>
    <lineage>
        <taxon>Eukaryota</taxon>
        <taxon>Viridiplantae</taxon>
        <taxon>Streptophyta</taxon>
        <taxon>Embryophyta</taxon>
        <taxon>Tracheophyta</taxon>
        <taxon>Spermatophyta</taxon>
        <taxon>Magnoliopsida</taxon>
        <taxon>eudicotyledons</taxon>
        <taxon>Gunneridae</taxon>
        <taxon>Pentapetalae</taxon>
        <taxon>rosids</taxon>
        <taxon>fabids</taxon>
        <taxon>Rosales</taxon>
        <taxon>Rosaceae</taxon>
        <taxon>Amygdaloideae</taxon>
        <taxon>Maleae</taxon>
        <taxon>Pyrus</taxon>
    </lineage>
</organism>
<reference evidence="2 3" key="1">
    <citation type="submission" date="2019-09" db="EMBL/GenBank/DDBJ databases">
        <authorList>
            <person name="Ou C."/>
        </authorList>
    </citation>
    <scope>NUCLEOTIDE SEQUENCE [LARGE SCALE GENOMIC DNA]</scope>
    <source>
        <strain evidence="2">S2</strain>
        <tissue evidence="2">Leaf</tissue>
    </source>
</reference>
<feature type="region of interest" description="Disordered" evidence="1">
    <location>
        <begin position="1"/>
        <end position="42"/>
    </location>
</feature>
<proteinExistence type="predicted"/>
<feature type="compositionally biased region" description="Polar residues" evidence="1">
    <location>
        <begin position="19"/>
        <end position="34"/>
    </location>
</feature>
<gene>
    <name evidence="2" type="ORF">D8674_008075</name>
</gene>
<dbReference type="AlphaFoldDB" id="A0A5N5HRU5"/>
<evidence type="ECO:0000313" key="2">
    <source>
        <dbReference type="EMBL" id="KAB2630556.1"/>
    </source>
</evidence>